<keyword evidence="2" id="KW-1185">Reference proteome</keyword>
<name>A0ABQ9XPK0_9EUKA</name>
<gene>
    <name evidence="1" type="ORF">BLNAU_10684</name>
</gene>
<comment type="caution">
    <text evidence="1">The sequence shown here is derived from an EMBL/GenBank/DDBJ whole genome shotgun (WGS) entry which is preliminary data.</text>
</comment>
<organism evidence="1 2">
    <name type="scientific">Blattamonas nauphoetae</name>
    <dbReference type="NCBI Taxonomy" id="2049346"/>
    <lineage>
        <taxon>Eukaryota</taxon>
        <taxon>Metamonada</taxon>
        <taxon>Preaxostyla</taxon>
        <taxon>Oxymonadida</taxon>
        <taxon>Blattamonas</taxon>
    </lineage>
</organism>
<dbReference type="Proteomes" id="UP001281761">
    <property type="component" value="Unassembled WGS sequence"/>
</dbReference>
<dbReference type="EMBL" id="JARBJD010000079">
    <property type="protein sequence ID" value="KAK2954352.1"/>
    <property type="molecule type" value="Genomic_DNA"/>
</dbReference>
<proteinExistence type="predicted"/>
<protein>
    <submittedName>
        <fullName evidence="1">Uncharacterized protein</fullName>
    </submittedName>
</protein>
<evidence type="ECO:0000313" key="2">
    <source>
        <dbReference type="Proteomes" id="UP001281761"/>
    </source>
</evidence>
<sequence length="254" mass="29804">MRLCYVSDQYNHLWPFNEQRVPKFLLDKHYPIQSFGQASRYYQSLICFVNEGNDLYLNGVTDYACRFLWYLSPASWYEFSPNTILHKLVPSGGSCSGFAESIVVLLASDDKKLVKAALELLDGLWCNTSAATHFDILASGRHGLSSCHKRDMFYWQGPNKYMMKILTSFIKESYQDSTLEIWEKRNISVESFHQTFIDEFLEPIKPFIKFVCSYRREYDVKKQSWTKVIGRKNDKLWSDDLGKEFDAETTHVWR</sequence>
<reference evidence="1 2" key="1">
    <citation type="journal article" date="2022" name="bioRxiv">
        <title>Genomics of Preaxostyla Flagellates Illuminates Evolutionary Transitions and the Path Towards Mitochondrial Loss.</title>
        <authorList>
            <person name="Novak L.V.F."/>
            <person name="Treitli S.C."/>
            <person name="Pyrih J."/>
            <person name="Halakuc P."/>
            <person name="Pipaliya S.V."/>
            <person name="Vacek V."/>
            <person name="Brzon O."/>
            <person name="Soukal P."/>
            <person name="Eme L."/>
            <person name="Dacks J.B."/>
            <person name="Karnkowska A."/>
            <person name="Elias M."/>
            <person name="Hampl V."/>
        </authorList>
    </citation>
    <scope>NUCLEOTIDE SEQUENCE [LARGE SCALE GENOMIC DNA]</scope>
    <source>
        <strain evidence="1">NAU3</strain>
        <tissue evidence="1">Gut</tissue>
    </source>
</reference>
<evidence type="ECO:0000313" key="1">
    <source>
        <dbReference type="EMBL" id="KAK2954352.1"/>
    </source>
</evidence>
<accession>A0ABQ9XPK0</accession>